<dbReference type="EMBL" id="BATC01000027">
    <property type="protein sequence ID" value="GAD59427.1"/>
    <property type="molecule type" value="Genomic_DNA"/>
</dbReference>
<feature type="transmembrane region" description="Helical" evidence="1">
    <location>
        <begin position="30"/>
        <end position="51"/>
    </location>
</feature>
<dbReference type="Proteomes" id="UP000016569">
    <property type="component" value="Unassembled WGS sequence"/>
</dbReference>
<dbReference type="AlphaFoldDB" id="A0A8E0NBQ8"/>
<evidence type="ECO:0000256" key="1">
    <source>
        <dbReference type="SAM" id="Phobius"/>
    </source>
</evidence>
<accession>A0A8E0NBQ8</accession>
<comment type="caution">
    <text evidence="2">The sequence shown here is derived from an EMBL/GenBank/DDBJ whole genome shotgun (WGS) entry which is preliminary data.</text>
</comment>
<dbReference type="InterPro" id="IPR045936">
    <property type="entry name" value="DUF6356"/>
</dbReference>
<keyword evidence="3" id="KW-1185">Reference proteome</keyword>
<keyword evidence="1" id="KW-0472">Membrane</keyword>
<gene>
    <name evidence="2" type="ORF">MBEBAB_1677</name>
</gene>
<keyword evidence="1" id="KW-0812">Transmembrane</keyword>
<dbReference type="RefSeq" id="WP_021697522.1">
    <property type="nucleotide sequence ID" value="NZ_BATC01000027.1"/>
</dbReference>
<evidence type="ECO:0000313" key="3">
    <source>
        <dbReference type="Proteomes" id="UP000016569"/>
    </source>
</evidence>
<dbReference type="Pfam" id="PF19883">
    <property type="entry name" value="DUF6356"/>
    <property type="match status" value="1"/>
</dbReference>
<name>A0A8E0NBQ8_9CAUL</name>
<evidence type="ECO:0000313" key="2">
    <source>
        <dbReference type="EMBL" id="GAD59427.1"/>
    </source>
</evidence>
<sequence length="88" mass="9627">MTTPFHRLFLNHPREVEESYLEHLGAASSFGFRLLGAAGFAFLHALVPGVAKTAASDRIKDMADELTGRARMARETRMREAGAIDPGL</sequence>
<organism evidence="2 3">
    <name type="scientific">Brevundimonas abyssalis TAR-001</name>
    <dbReference type="NCBI Taxonomy" id="1391729"/>
    <lineage>
        <taxon>Bacteria</taxon>
        <taxon>Pseudomonadati</taxon>
        <taxon>Pseudomonadota</taxon>
        <taxon>Alphaproteobacteria</taxon>
        <taxon>Caulobacterales</taxon>
        <taxon>Caulobacteraceae</taxon>
        <taxon>Brevundimonas</taxon>
    </lineage>
</organism>
<evidence type="ECO:0008006" key="4">
    <source>
        <dbReference type="Google" id="ProtNLM"/>
    </source>
</evidence>
<proteinExistence type="predicted"/>
<reference evidence="3" key="1">
    <citation type="journal article" date="2013" name="Genome Announc.">
        <title>Draft Genome Sequence of the Dimorphic Prosthecate Bacterium Brevundimonas abyssalis TAR-001T.</title>
        <authorList>
            <person name="Tsubouchi T."/>
            <person name="Nishi S."/>
            <person name="Usui K."/>
            <person name="Shimane Y."/>
            <person name="Takaki Y."/>
            <person name="Maruyama T."/>
            <person name="Hatada Y."/>
        </authorList>
    </citation>
    <scope>NUCLEOTIDE SEQUENCE [LARGE SCALE GENOMIC DNA]</scope>
    <source>
        <strain evidence="3">TAR-001</strain>
    </source>
</reference>
<protein>
    <recommendedName>
        <fullName evidence="4">Capsule biosynthesis protein</fullName>
    </recommendedName>
</protein>
<keyword evidence="1" id="KW-1133">Transmembrane helix</keyword>